<dbReference type="GO" id="GO:0005886">
    <property type="term" value="C:plasma membrane"/>
    <property type="evidence" value="ECO:0007669"/>
    <property type="project" value="UniProtKB-SubCell"/>
</dbReference>
<evidence type="ECO:0000256" key="4">
    <source>
        <dbReference type="ARBA" id="ARBA00022679"/>
    </source>
</evidence>
<dbReference type="AlphaFoldDB" id="A0A0P1I396"/>
<keyword evidence="6 9" id="KW-1133">Transmembrane helix</keyword>
<dbReference type="UniPathway" id="UPA00666"/>
<evidence type="ECO:0000256" key="2">
    <source>
        <dbReference type="ARBA" id="ARBA00010065"/>
    </source>
</evidence>
<dbReference type="SUPFAM" id="SSF56317">
    <property type="entry name" value="Carbon-nitrogen hydrolase"/>
    <property type="match status" value="1"/>
</dbReference>
<feature type="transmembrane region" description="Helical" evidence="9">
    <location>
        <begin position="62"/>
        <end position="82"/>
    </location>
</feature>
<dbReference type="InterPro" id="IPR004563">
    <property type="entry name" value="Apolipo_AcylTrfase"/>
</dbReference>
<evidence type="ECO:0000256" key="8">
    <source>
        <dbReference type="ARBA" id="ARBA00023315"/>
    </source>
</evidence>
<comment type="catalytic activity">
    <reaction evidence="9">
        <text>N-terminal S-1,2-diacyl-sn-glyceryl-L-cysteinyl-[lipoprotein] + a glycerophospholipid = N-acyl-S-1,2-diacyl-sn-glyceryl-L-cysteinyl-[lipoprotein] + a 2-acyl-sn-glycero-3-phospholipid + H(+)</text>
        <dbReference type="Rhea" id="RHEA:48228"/>
        <dbReference type="Rhea" id="RHEA-COMP:14681"/>
        <dbReference type="Rhea" id="RHEA-COMP:14684"/>
        <dbReference type="ChEBI" id="CHEBI:15378"/>
        <dbReference type="ChEBI" id="CHEBI:136912"/>
        <dbReference type="ChEBI" id="CHEBI:140656"/>
        <dbReference type="ChEBI" id="CHEBI:140657"/>
        <dbReference type="ChEBI" id="CHEBI:140660"/>
        <dbReference type="EC" id="2.3.1.269"/>
    </reaction>
</comment>
<feature type="transmembrane region" description="Helical" evidence="9">
    <location>
        <begin position="38"/>
        <end position="55"/>
    </location>
</feature>
<evidence type="ECO:0000256" key="5">
    <source>
        <dbReference type="ARBA" id="ARBA00022692"/>
    </source>
</evidence>
<comment type="pathway">
    <text evidence="9">Protein modification; lipoprotein biosynthesis (N-acyl transfer).</text>
</comment>
<dbReference type="STRING" id="1715693.PH7735_00763"/>
<evidence type="ECO:0000259" key="10">
    <source>
        <dbReference type="PROSITE" id="PS50263"/>
    </source>
</evidence>
<evidence type="ECO:0000313" key="12">
    <source>
        <dbReference type="Proteomes" id="UP000051870"/>
    </source>
</evidence>
<evidence type="ECO:0000256" key="9">
    <source>
        <dbReference type="HAMAP-Rule" id="MF_01148"/>
    </source>
</evidence>
<comment type="subcellular location">
    <subcellularLocation>
        <location evidence="1 9">Cell membrane</location>
        <topology evidence="1 9">Multi-pass membrane protein</topology>
    </subcellularLocation>
</comment>
<feature type="transmembrane region" description="Helical" evidence="9">
    <location>
        <begin position="163"/>
        <end position="184"/>
    </location>
</feature>
<dbReference type="Pfam" id="PF00795">
    <property type="entry name" value="CN_hydrolase"/>
    <property type="match status" value="1"/>
</dbReference>
<comment type="function">
    <text evidence="9">Catalyzes the phospholipid dependent N-acylation of the N-terminal cysteine of apolipoprotein, the last step in lipoprotein maturation.</text>
</comment>
<dbReference type="InterPro" id="IPR045378">
    <property type="entry name" value="LNT_N"/>
</dbReference>
<feature type="transmembrane region" description="Helical" evidence="9">
    <location>
        <begin position="94"/>
        <end position="116"/>
    </location>
</feature>
<dbReference type="PANTHER" id="PTHR38686:SF1">
    <property type="entry name" value="APOLIPOPROTEIN N-ACYLTRANSFERASE"/>
    <property type="match status" value="1"/>
</dbReference>
<accession>A0A0P1I396</accession>
<gene>
    <name evidence="9 11" type="primary">lnt</name>
    <name evidence="11" type="ORF">PH7735_00763</name>
</gene>
<keyword evidence="7 9" id="KW-0472">Membrane</keyword>
<evidence type="ECO:0000256" key="3">
    <source>
        <dbReference type="ARBA" id="ARBA00022475"/>
    </source>
</evidence>
<proteinExistence type="inferred from homology"/>
<dbReference type="NCBIfam" id="TIGR00546">
    <property type="entry name" value="lnt"/>
    <property type="match status" value="1"/>
</dbReference>
<comment type="similarity">
    <text evidence="2 9">Belongs to the CN hydrolase family. Apolipoprotein N-acyltransferase subfamily.</text>
</comment>
<organism evidence="11 12">
    <name type="scientific">Shimia thalassica</name>
    <dbReference type="NCBI Taxonomy" id="1715693"/>
    <lineage>
        <taxon>Bacteria</taxon>
        <taxon>Pseudomonadati</taxon>
        <taxon>Pseudomonadota</taxon>
        <taxon>Alphaproteobacteria</taxon>
        <taxon>Rhodobacterales</taxon>
        <taxon>Roseobacteraceae</taxon>
    </lineage>
</organism>
<reference evidence="12" key="1">
    <citation type="submission" date="2015-09" db="EMBL/GenBank/DDBJ databases">
        <authorList>
            <person name="Rodrigo-Torres Lidia"/>
            <person name="Arahal R.David."/>
        </authorList>
    </citation>
    <scope>NUCLEOTIDE SEQUENCE [LARGE SCALE GENOMIC DNA]</scope>
    <source>
        <strain evidence="12">CECT 7735</strain>
    </source>
</reference>
<dbReference type="InterPro" id="IPR036526">
    <property type="entry name" value="C-N_Hydrolase_sf"/>
</dbReference>
<dbReference type="PROSITE" id="PS50263">
    <property type="entry name" value="CN_HYDROLASE"/>
    <property type="match status" value="1"/>
</dbReference>
<dbReference type="GO" id="GO:0042158">
    <property type="term" value="P:lipoprotein biosynthetic process"/>
    <property type="evidence" value="ECO:0007669"/>
    <property type="project" value="UniProtKB-UniRule"/>
</dbReference>
<keyword evidence="8 9" id="KW-0012">Acyltransferase</keyword>
<evidence type="ECO:0000256" key="6">
    <source>
        <dbReference type="ARBA" id="ARBA00022989"/>
    </source>
</evidence>
<feature type="transmembrane region" description="Helical" evidence="9">
    <location>
        <begin position="191"/>
        <end position="208"/>
    </location>
</feature>
<dbReference type="Gene3D" id="3.60.110.10">
    <property type="entry name" value="Carbon-nitrogen hydrolase"/>
    <property type="match status" value="1"/>
</dbReference>
<dbReference type="InterPro" id="IPR003010">
    <property type="entry name" value="C-N_Hydrolase"/>
</dbReference>
<name>A0A0P1I396_9RHOB</name>
<keyword evidence="3 9" id="KW-1003">Cell membrane</keyword>
<evidence type="ECO:0000256" key="7">
    <source>
        <dbReference type="ARBA" id="ARBA00023136"/>
    </source>
</evidence>
<dbReference type="GO" id="GO:0016410">
    <property type="term" value="F:N-acyltransferase activity"/>
    <property type="evidence" value="ECO:0007669"/>
    <property type="project" value="UniProtKB-UniRule"/>
</dbReference>
<dbReference type="RefSeq" id="WP_058309958.1">
    <property type="nucleotide sequence ID" value="NZ_CYTW01000001.1"/>
</dbReference>
<dbReference type="GeneID" id="83879838"/>
<keyword evidence="4 9" id="KW-0808">Transferase</keyword>
<evidence type="ECO:0000313" key="11">
    <source>
        <dbReference type="EMBL" id="CUJ87418.1"/>
    </source>
</evidence>
<dbReference type="Proteomes" id="UP000051870">
    <property type="component" value="Unassembled WGS sequence"/>
</dbReference>
<keyword evidence="12" id="KW-1185">Reference proteome</keyword>
<dbReference type="CDD" id="cd07571">
    <property type="entry name" value="ALP_N-acyl_transferase"/>
    <property type="match status" value="1"/>
</dbReference>
<dbReference type="EMBL" id="CYTW01000001">
    <property type="protein sequence ID" value="CUJ87418.1"/>
    <property type="molecule type" value="Genomic_DNA"/>
</dbReference>
<sequence length="496" mass="52847">MAEQAPVRWWAARSRWQQLALTMLFGAIAALGHAPFNLPILTLVGLALGFAVFSASQTPAQALWRGLALGTGYFAVSLNWIVEPFLVDVARHGWMAPFALVFLASGLSLFWGGAFWGAYRLRAGVLGLVVLLAGAEMLRAYVFTGFPWAMPAYVLVNSITGQLAAVVGSHGLNLLLFCGVGACAIAGRHKIFVALGIVAITAVLWPVSQSDLASEGPIVRLVQPNAPQHQKWDPALMPVFFQRGLAATKAGPVRPDLIVWPETAVPVALNYADSTLAAMSDAASGVPVVFGVNRFDGERIYNSAGVLASDGSVSQIYDKHHLVPFGEYIPLGDMLARIGIHGMAARNGQGFSAGPGPELLDLGALGRALPLICYEVVFPQDVLSVPERPDFLLQLTNDAWFGNFSGPYQHLQQARMRAIETGLPLIRAANTGVSAVVDPKGRLTAQLALNTAGHLDAILPPAQPQTLYARSGDLPLGGGLVMITILLLWRSRVNSD</sequence>
<feature type="domain" description="CN hydrolase" evidence="10">
    <location>
        <begin position="222"/>
        <end position="461"/>
    </location>
</feature>
<dbReference type="HAMAP" id="MF_01148">
    <property type="entry name" value="Lnt"/>
    <property type="match status" value="1"/>
</dbReference>
<dbReference type="EC" id="2.3.1.269" evidence="9"/>
<feature type="transmembrane region" description="Helical" evidence="9">
    <location>
        <begin position="123"/>
        <end position="143"/>
    </location>
</feature>
<evidence type="ECO:0000256" key="1">
    <source>
        <dbReference type="ARBA" id="ARBA00004651"/>
    </source>
</evidence>
<keyword evidence="11" id="KW-0449">Lipoprotein</keyword>
<dbReference type="Pfam" id="PF20154">
    <property type="entry name" value="LNT_N"/>
    <property type="match status" value="1"/>
</dbReference>
<dbReference type="PANTHER" id="PTHR38686">
    <property type="entry name" value="APOLIPOPROTEIN N-ACYLTRANSFERASE"/>
    <property type="match status" value="1"/>
</dbReference>
<keyword evidence="5 9" id="KW-0812">Transmembrane</keyword>
<protein>
    <recommendedName>
        <fullName evidence="9">Apolipoprotein N-acyltransferase</fullName>
        <shortName evidence="9">ALP N-acyltransferase</shortName>
        <ecNumber evidence="9">2.3.1.269</ecNumber>
    </recommendedName>
</protein>